<reference evidence="1" key="1">
    <citation type="submission" date="2021-01" db="EMBL/GenBank/DDBJ databases">
        <authorList>
            <person name="Corre E."/>
            <person name="Pelletier E."/>
            <person name="Niang G."/>
            <person name="Scheremetjew M."/>
            <person name="Finn R."/>
            <person name="Kale V."/>
            <person name="Holt S."/>
            <person name="Cochrane G."/>
            <person name="Meng A."/>
            <person name="Brown T."/>
            <person name="Cohen L."/>
        </authorList>
    </citation>
    <scope>NUCLEOTIDE SEQUENCE</scope>
    <source>
        <strain evidence="1">GSBS06</strain>
    </source>
</reference>
<sequence length="538" mass="61672">MNKKKFQKTKSFWDKGTKEDKAKLEDLVSPYEGESFASVFGETGDHTVSDINESAGSPALQISPNDAEQDLERLRSRLASRGPSYRVPLEKEEANEMLSDEKGQIWYAKIVDTGFDHPKYVLKDGSLKPRRPLPHIFRDDFFNSIEGSSDGRWIFNGNLNDWPALSSLEVIQLEYWYSKKVGGQDLTYSKRFWKKGDNSEKPYFPDAGQGFFKIKPDAIRATLKAPSWSHIGYSKDNPGFVFWYAQCRDGGPRVSHGENIIKAARNDAASAGTVLPEAVAAHFFGHRYAKVNENAKDLFTYHTAVLLEWDHEQFTTVVELAYQYGLGGYGGKSNWVEDRDAKPMPALFEAMPGSLKAPWKTDRSEIRIIDVPARNLEEFKAYLHKYEGPKKRFVDPQIKYSGPITISMRSQDAIFRYILNYSIRDITYSEEFHNCQSFAADFYGFLCDNNDAEPYHPVKILYTPRRDLFLYAPNNYEDNLGLKWIDVEKIIAKTKDMKNFVETKNSDMKNMISESGENMRALFQKGLEVIANQSHRWI</sequence>
<accession>A0A6S8B4I6</accession>
<dbReference type="EMBL" id="HBIN01005751">
    <property type="protein sequence ID" value="CAE0433863.1"/>
    <property type="molecule type" value="Transcribed_RNA"/>
</dbReference>
<organism evidence="1">
    <name type="scientific">Aplanochytrium stocchinoi</name>
    <dbReference type="NCBI Taxonomy" id="215587"/>
    <lineage>
        <taxon>Eukaryota</taxon>
        <taxon>Sar</taxon>
        <taxon>Stramenopiles</taxon>
        <taxon>Bigyra</taxon>
        <taxon>Labyrinthulomycetes</taxon>
        <taxon>Thraustochytrida</taxon>
        <taxon>Thraustochytriidae</taxon>
        <taxon>Aplanochytrium</taxon>
    </lineage>
</organism>
<proteinExistence type="predicted"/>
<dbReference type="AlphaFoldDB" id="A0A6S8B4I6"/>
<evidence type="ECO:0000313" key="2">
    <source>
        <dbReference type="EMBL" id="CAE0433863.1"/>
    </source>
</evidence>
<dbReference type="EMBL" id="HBIN01005750">
    <property type="protein sequence ID" value="CAE0433862.1"/>
    <property type="molecule type" value="Transcribed_RNA"/>
</dbReference>
<gene>
    <name evidence="1" type="ORF">ASTO00021_LOCUS4177</name>
    <name evidence="2" type="ORF">ASTO00021_LOCUS4178</name>
</gene>
<protein>
    <submittedName>
        <fullName evidence="1">Uncharacterized protein</fullName>
    </submittedName>
</protein>
<name>A0A6S8B4I6_9STRA</name>
<evidence type="ECO:0000313" key="1">
    <source>
        <dbReference type="EMBL" id="CAE0433862.1"/>
    </source>
</evidence>